<keyword evidence="5" id="KW-0547">Nucleotide-binding</keyword>
<evidence type="ECO:0000256" key="1">
    <source>
        <dbReference type="ARBA" id="ARBA00000085"/>
    </source>
</evidence>
<dbReference type="Proteomes" id="UP001230908">
    <property type="component" value="Unassembled WGS sequence"/>
</dbReference>
<dbReference type="InterPro" id="IPR050482">
    <property type="entry name" value="Sensor_HK_TwoCompSys"/>
</dbReference>
<dbReference type="InterPro" id="IPR003594">
    <property type="entry name" value="HATPase_dom"/>
</dbReference>
<accession>A0ABU0ZKM7</accession>
<evidence type="ECO:0000256" key="8">
    <source>
        <dbReference type="ARBA" id="ARBA00023012"/>
    </source>
</evidence>
<dbReference type="SUPFAM" id="SSF55874">
    <property type="entry name" value="ATPase domain of HSP90 chaperone/DNA topoisomerase II/histidine kinase"/>
    <property type="match status" value="1"/>
</dbReference>
<dbReference type="CDD" id="cd16917">
    <property type="entry name" value="HATPase_UhpB-NarQ-NarX-like"/>
    <property type="match status" value="1"/>
</dbReference>
<feature type="transmembrane region" description="Helical" evidence="9">
    <location>
        <begin position="229"/>
        <end position="250"/>
    </location>
</feature>
<evidence type="ECO:0000256" key="3">
    <source>
        <dbReference type="ARBA" id="ARBA00022553"/>
    </source>
</evidence>
<dbReference type="Gene3D" id="1.20.5.1930">
    <property type="match status" value="1"/>
</dbReference>
<dbReference type="Gene3D" id="3.30.565.10">
    <property type="entry name" value="Histidine kinase-like ATPase, C-terminal domain"/>
    <property type="match status" value="1"/>
</dbReference>
<evidence type="ECO:0000256" key="2">
    <source>
        <dbReference type="ARBA" id="ARBA00012438"/>
    </source>
</evidence>
<comment type="catalytic activity">
    <reaction evidence="1">
        <text>ATP + protein L-histidine = ADP + protein N-phospho-L-histidine.</text>
        <dbReference type="EC" id="2.7.13.3"/>
    </reaction>
</comment>
<organism evidence="11 12">
    <name type="scientific">Phytohabitans maris</name>
    <dbReference type="NCBI Taxonomy" id="3071409"/>
    <lineage>
        <taxon>Bacteria</taxon>
        <taxon>Bacillati</taxon>
        <taxon>Actinomycetota</taxon>
        <taxon>Actinomycetes</taxon>
        <taxon>Micromonosporales</taxon>
        <taxon>Micromonosporaceae</taxon>
    </lineage>
</organism>
<keyword evidence="9" id="KW-0472">Membrane</keyword>
<dbReference type="InterPro" id="IPR011712">
    <property type="entry name" value="Sig_transdc_His_kin_sub3_dim/P"/>
</dbReference>
<keyword evidence="8" id="KW-0902">Two-component regulatory system</keyword>
<dbReference type="SMART" id="SM00387">
    <property type="entry name" value="HATPase_c"/>
    <property type="match status" value="1"/>
</dbReference>
<feature type="transmembrane region" description="Helical" evidence="9">
    <location>
        <begin position="187"/>
        <end position="217"/>
    </location>
</feature>
<feature type="transmembrane region" description="Helical" evidence="9">
    <location>
        <begin position="76"/>
        <end position="101"/>
    </location>
</feature>
<name>A0ABU0ZKM7_9ACTN</name>
<protein>
    <recommendedName>
        <fullName evidence="2">histidine kinase</fullName>
        <ecNumber evidence="2">2.7.13.3</ecNumber>
    </recommendedName>
</protein>
<dbReference type="PANTHER" id="PTHR24421:SF10">
    <property type="entry name" value="NITRATE_NITRITE SENSOR PROTEIN NARQ"/>
    <property type="match status" value="1"/>
</dbReference>
<evidence type="ECO:0000313" key="11">
    <source>
        <dbReference type="EMBL" id="MDQ7907604.1"/>
    </source>
</evidence>
<evidence type="ECO:0000256" key="6">
    <source>
        <dbReference type="ARBA" id="ARBA00022777"/>
    </source>
</evidence>
<dbReference type="Pfam" id="PF07730">
    <property type="entry name" value="HisKA_3"/>
    <property type="match status" value="1"/>
</dbReference>
<reference evidence="11 12" key="1">
    <citation type="submission" date="2023-08" db="EMBL/GenBank/DDBJ databases">
        <title>Phytohabitans sansha sp. nov., isolated from marine sediment.</title>
        <authorList>
            <person name="Zhao Y."/>
            <person name="Yi K."/>
        </authorList>
    </citation>
    <scope>NUCLEOTIDE SEQUENCE [LARGE SCALE GENOMIC DNA]</scope>
    <source>
        <strain evidence="11 12">ZYX-F-186</strain>
    </source>
</reference>
<evidence type="ECO:0000256" key="4">
    <source>
        <dbReference type="ARBA" id="ARBA00022679"/>
    </source>
</evidence>
<feature type="transmembrane region" description="Helical" evidence="9">
    <location>
        <begin position="50"/>
        <end position="69"/>
    </location>
</feature>
<keyword evidence="9" id="KW-0812">Transmembrane</keyword>
<dbReference type="EC" id="2.7.13.3" evidence="2"/>
<evidence type="ECO:0000313" key="12">
    <source>
        <dbReference type="Proteomes" id="UP001230908"/>
    </source>
</evidence>
<keyword evidence="9" id="KW-1133">Transmembrane helix</keyword>
<evidence type="ECO:0000256" key="5">
    <source>
        <dbReference type="ARBA" id="ARBA00022741"/>
    </source>
</evidence>
<sequence>MTVRTPPLVTVGRAAAWLVVPALVAGTLLLEHWIAATGFPYPRSFESASSGAYATATLVCWLVGVVLTWRVVGNVVGWLFLALAASITGGGLADAYGVLAVRADPGSLPSGELAAAVGDAAFAWGFLLIALCLQLTPSGRPMSPRWAVLVWASIGSCVVFEVAALLRSTPLGGANAGQVSPLAVPGLAGPAAAVAAAAVVTLGLCVLASVAAIVVRFRASRGTERQRMLWLVVGVAPLPVCVVVAFLAAYSGHEPLSGWAFVAGLTCLAVGVSFSIMKYRLYGVEEAVVKTLAYLTATGAVAAAYGLVVLAVTGTVPAVDSGSTPTTVLATLVAAAVALPAYRWARDAVDRRFNRRRFDAVRMIRAGLAAPSPDLVGLMRTALGDPDVRIVFPADNGGWVSPDGQTVTPASDAVDVTRMGATAAKVEFDPHRTDRVVVDAVARVAAAEIDNLGLRAALARQLHLVRESRARLANAHLDERRRMERDLHDGAQQRLLAIAFQLQSARINGTLHVLREQTSHAIEQLAIAVQELRDLANGLQPHSLASGGLRAAVEDLTLRIPLRLTTDVTEQRFAPTVESAAWFVIAEAVSNAAKYATTDAVHIAAAATPNGASATELRVTVTDHGAGGADPAGRGLQGLADRVAALGGRLTVTNCQPHGTRVEATLPCES</sequence>
<comment type="caution">
    <text evidence="11">The sequence shown here is derived from an EMBL/GenBank/DDBJ whole genome shotgun (WGS) entry which is preliminary data.</text>
</comment>
<dbReference type="Pfam" id="PF02518">
    <property type="entry name" value="HATPase_c"/>
    <property type="match status" value="1"/>
</dbReference>
<feature type="transmembrane region" description="Helical" evidence="9">
    <location>
        <begin position="326"/>
        <end position="345"/>
    </location>
</feature>
<keyword evidence="7" id="KW-0067">ATP-binding</keyword>
<feature type="transmembrane region" description="Helical" evidence="9">
    <location>
        <begin position="291"/>
        <end position="314"/>
    </location>
</feature>
<dbReference type="RefSeq" id="WP_308714881.1">
    <property type="nucleotide sequence ID" value="NZ_JAVHUY010000023.1"/>
</dbReference>
<dbReference type="PANTHER" id="PTHR24421">
    <property type="entry name" value="NITRATE/NITRITE SENSOR PROTEIN NARX-RELATED"/>
    <property type="match status" value="1"/>
</dbReference>
<feature type="transmembrane region" description="Helical" evidence="9">
    <location>
        <begin position="12"/>
        <end position="30"/>
    </location>
</feature>
<evidence type="ECO:0000259" key="10">
    <source>
        <dbReference type="SMART" id="SM00387"/>
    </source>
</evidence>
<keyword evidence="3" id="KW-0597">Phosphoprotein</keyword>
<proteinExistence type="predicted"/>
<keyword evidence="6 11" id="KW-0418">Kinase</keyword>
<dbReference type="InterPro" id="IPR036890">
    <property type="entry name" value="HATPase_C_sf"/>
</dbReference>
<feature type="transmembrane region" description="Helical" evidence="9">
    <location>
        <begin position="256"/>
        <end position="279"/>
    </location>
</feature>
<keyword evidence="4" id="KW-0808">Transferase</keyword>
<evidence type="ECO:0000256" key="9">
    <source>
        <dbReference type="SAM" id="Phobius"/>
    </source>
</evidence>
<feature type="transmembrane region" description="Helical" evidence="9">
    <location>
        <begin position="113"/>
        <end position="134"/>
    </location>
</feature>
<evidence type="ECO:0000256" key="7">
    <source>
        <dbReference type="ARBA" id="ARBA00022840"/>
    </source>
</evidence>
<dbReference type="EMBL" id="JAVHUY010000023">
    <property type="protein sequence ID" value="MDQ7907604.1"/>
    <property type="molecule type" value="Genomic_DNA"/>
</dbReference>
<feature type="domain" description="Histidine kinase/HSP90-like ATPase" evidence="10">
    <location>
        <begin position="576"/>
        <end position="670"/>
    </location>
</feature>
<dbReference type="GO" id="GO:0016301">
    <property type="term" value="F:kinase activity"/>
    <property type="evidence" value="ECO:0007669"/>
    <property type="project" value="UniProtKB-KW"/>
</dbReference>
<feature type="transmembrane region" description="Helical" evidence="9">
    <location>
        <begin position="146"/>
        <end position="167"/>
    </location>
</feature>
<keyword evidence="12" id="KW-1185">Reference proteome</keyword>
<gene>
    <name evidence="11" type="ORF">RB614_24080</name>
</gene>